<feature type="transmembrane region" description="Helical" evidence="1">
    <location>
        <begin position="57"/>
        <end position="80"/>
    </location>
</feature>
<dbReference type="Gene3D" id="1.10.4160.10">
    <property type="entry name" value="Hydantoin permease"/>
    <property type="match status" value="1"/>
</dbReference>
<dbReference type="GO" id="GO:0015209">
    <property type="term" value="F:cytosine transmembrane transporter activity"/>
    <property type="evidence" value="ECO:0007669"/>
    <property type="project" value="InterPro"/>
</dbReference>
<keyword evidence="1" id="KW-0812">Transmembrane</keyword>
<feature type="transmembrane region" description="Helical" evidence="1">
    <location>
        <begin position="273"/>
        <end position="292"/>
    </location>
</feature>
<protein>
    <submittedName>
        <fullName evidence="2">Purine-cytosine permease</fullName>
    </submittedName>
</protein>
<dbReference type="PANTHER" id="PTHR30569:SF0">
    <property type="entry name" value="CYTOSINE PERMEASE"/>
    <property type="match status" value="1"/>
</dbReference>
<name>A0A1I5VQP0_9GAMM</name>
<dbReference type="Proteomes" id="UP000243084">
    <property type="component" value="Unassembled WGS sequence"/>
</dbReference>
<feature type="transmembrane region" description="Helical" evidence="1">
    <location>
        <begin position="321"/>
        <end position="338"/>
    </location>
</feature>
<evidence type="ECO:0000313" key="3">
    <source>
        <dbReference type="Proteomes" id="UP000243084"/>
    </source>
</evidence>
<feature type="transmembrane region" description="Helical" evidence="1">
    <location>
        <begin position="242"/>
        <end position="261"/>
    </location>
</feature>
<feature type="transmembrane region" description="Helical" evidence="1">
    <location>
        <begin position="350"/>
        <end position="370"/>
    </location>
</feature>
<dbReference type="RefSeq" id="WP_092432624.1">
    <property type="nucleotide sequence ID" value="NZ_FOXM01000011.1"/>
</dbReference>
<feature type="transmembrane region" description="Helical" evidence="1">
    <location>
        <begin position="127"/>
        <end position="150"/>
    </location>
</feature>
<feature type="transmembrane region" description="Helical" evidence="1">
    <location>
        <begin position="92"/>
        <end position="115"/>
    </location>
</feature>
<evidence type="ECO:0000256" key="1">
    <source>
        <dbReference type="SAM" id="Phobius"/>
    </source>
</evidence>
<feature type="transmembrane region" description="Helical" evidence="1">
    <location>
        <begin position="200"/>
        <end position="221"/>
    </location>
</feature>
<dbReference type="PANTHER" id="PTHR30569">
    <property type="entry name" value="CYTOSINE TRANSPORTER CODB"/>
    <property type="match status" value="1"/>
</dbReference>
<keyword evidence="1" id="KW-1133">Transmembrane helix</keyword>
<reference evidence="3" key="1">
    <citation type="submission" date="2016-10" db="EMBL/GenBank/DDBJ databases">
        <authorList>
            <person name="Varghese N."/>
            <person name="Submissions S."/>
        </authorList>
    </citation>
    <scope>NUCLEOTIDE SEQUENCE [LARGE SCALE GENOMIC DNA]</scope>
    <source>
        <strain evidence="3">JCM 18195</strain>
    </source>
</reference>
<gene>
    <name evidence="2" type="ORF">SAMN05216229_11195</name>
</gene>
<keyword evidence="3" id="KW-1185">Reference proteome</keyword>
<feature type="transmembrane region" description="Helical" evidence="1">
    <location>
        <begin position="30"/>
        <end position="51"/>
    </location>
</feature>
<proteinExistence type="predicted"/>
<dbReference type="OrthoDB" id="9056232at2"/>
<accession>A0A1I5VQP0</accession>
<dbReference type="EMBL" id="FOXM01000011">
    <property type="protein sequence ID" value="SFQ09874.1"/>
    <property type="molecule type" value="Genomic_DNA"/>
</dbReference>
<feature type="transmembrane region" description="Helical" evidence="1">
    <location>
        <begin position="412"/>
        <end position="430"/>
    </location>
</feature>
<organism evidence="2 3">
    <name type="scientific">Geopseudomonas sagittaria</name>
    <dbReference type="NCBI Taxonomy" id="1135990"/>
    <lineage>
        <taxon>Bacteria</taxon>
        <taxon>Pseudomonadati</taxon>
        <taxon>Pseudomonadota</taxon>
        <taxon>Gammaproteobacteria</taxon>
        <taxon>Pseudomonadales</taxon>
        <taxon>Pseudomonadaceae</taxon>
        <taxon>Geopseudomonas</taxon>
    </lineage>
</organism>
<feature type="transmembrane region" description="Helical" evidence="1">
    <location>
        <begin position="162"/>
        <end position="180"/>
    </location>
</feature>
<keyword evidence="1" id="KW-0472">Membrane</keyword>
<feature type="transmembrane region" description="Helical" evidence="1">
    <location>
        <begin position="390"/>
        <end position="406"/>
    </location>
</feature>
<evidence type="ECO:0000313" key="2">
    <source>
        <dbReference type="EMBL" id="SFQ09874.1"/>
    </source>
</evidence>
<sequence>MAGKPANQHSGTDSAVPLDQRLSRGSLTMAWWGICSAMFYLVVGAALAMGFGTRNAIIGLLLSVVCYGAINALISRYAIASGLSVAQFSRRLFGRAGAALATLLFSATAIYYAAFEGSVMAVAFNHYASAISLEQAFLLVVVVYSVLLIFGHAMRWLDKLNGVLLPLYLLGLVAALLMAVDQYGYSSAWLELAPEGGAPAYGWWNCFTYFMGVWVLMMYTWDYARFGRPEDSDYHARVNFGMPFYAVAFLLNGLAGIFLAATIPTEGGVSEVSVVLSIVQLMGLWGLLFVWVTQTRINTGNFFLGATNLQALGASLGLGRVPYVVWAALTGLTVYLLMRFDVFSYILQALAWQSIFIVAWVAIALAHILAARGVPVADDASLPAFDTRGLLAWFGAAATGIVLLKAGDASLATFSAPATFVVAFAGYRLLCAGRRRAWSASTDSL</sequence>
<dbReference type="GO" id="GO:0005886">
    <property type="term" value="C:plasma membrane"/>
    <property type="evidence" value="ECO:0007669"/>
    <property type="project" value="TreeGrafter"/>
</dbReference>
<dbReference type="AlphaFoldDB" id="A0A1I5VQP0"/>
<dbReference type="InterPro" id="IPR030191">
    <property type="entry name" value="CodB"/>
</dbReference>